<comment type="caution">
    <text evidence="1">The sequence shown here is derived from an EMBL/GenBank/DDBJ whole genome shotgun (WGS) entry which is preliminary data.</text>
</comment>
<reference evidence="1 2" key="1">
    <citation type="submission" date="2020-03" db="EMBL/GenBank/DDBJ databases">
        <title>Soil Listeria distribution.</title>
        <authorList>
            <person name="Liao J."/>
            <person name="Wiedmann M."/>
        </authorList>
    </citation>
    <scope>NUCLEOTIDE SEQUENCE [LARGE SCALE GENOMIC DNA]</scope>
    <source>
        <strain evidence="1 2">FSL L7-0435</strain>
    </source>
</reference>
<dbReference type="EMBL" id="JAARWW010000041">
    <property type="protein sequence ID" value="MBC2005565.1"/>
    <property type="molecule type" value="Genomic_DNA"/>
</dbReference>
<gene>
    <name evidence="1" type="ORF">HCA78_17500</name>
</gene>
<dbReference type="Proteomes" id="UP000546806">
    <property type="component" value="Unassembled WGS sequence"/>
</dbReference>
<evidence type="ECO:0000313" key="2">
    <source>
        <dbReference type="Proteomes" id="UP000546806"/>
    </source>
</evidence>
<name>A0A842CUY1_9LIST</name>
<accession>A0A842CUY1</accession>
<dbReference type="RefSeq" id="WP_221645080.1">
    <property type="nucleotide sequence ID" value="NZ_JAARWW010000041.1"/>
</dbReference>
<protein>
    <submittedName>
        <fullName evidence="1">Uncharacterized protein</fullName>
    </submittedName>
</protein>
<sequence length="68" mass="8229">IIFAENYPKNITDLLGMQDELEHPINLLEIRKFGYKKREELIDKWIRIGHEYDYDESDIVINVDQYSK</sequence>
<organism evidence="1 2">
    <name type="scientific">Listeria booriae</name>
    <dbReference type="NCBI Taxonomy" id="1552123"/>
    <lineage>
        <taxon>Bacteria</taxon>
        <taxon>Bacillati</taxon>
        <taxon>Bacillota</taxon>
        <taxon>Bacilli</taxon>
        <taxon>Bacillales</taxon>
        <taxon>Listeriaceae</taxon>
        <taxon>Listeria</taxon>
    </lineage>
</organism>
<dbReference type="AlphaFoldDB" id="A0A842CUY1"/>
<proteinExistence type="predicted"/>
<feature type="non-terminal residue" evidence="1">
    <location>
        <position position="1"/>
    </location>
</feature>
<evidence type="ECO:0000313" key="1">
    <source>
        <dbReference type="EMBL" id="MBC2005565.1"/>
    </source>
</evidence>